<keyword evidence="4" id="KW-0694">RNA-binding</keyword>
<evidence type="ECO:0000259" key="7">
    <source>
        <dbReference type="PROSITE" id="PS50994"/>
    </source>
</evidence>
<comment type="catalytic activity">
    <reaction evidence="5">
        <text>DNA(n) + a 2'-deoxyribonucleoside 5'-triphosphate = DNA(n+1) + diphosphate</text>
        <dbReference type="Rhea" id="RHEA:22508"/>
        <dbReference type="Rhea" id="RHEA-COMP:17339"/>
        <dbReference type="Rhea" id="RHEA-COMP:17340"/>
        <dbReference type="ChEBI" id="CHEBI:33019"/>
        <dbReference type="ChEBI" id="CHEBI:61560"/>
        <dbReference type="ChEBI" id="CHEBI:173112"/>
        <dbReference type="EC" id="2.7.7.49"/>
    </reaction>
</comment>
<proteinExistence type="predicted"/>
<dbReference type="InterPro" id="IPR001584">
    <property type="entry name" value="Integrase_cat-core"/>
</dbReference>
<dbReference type="PANTHER" id="PTHR42648:SF24">
    <property type="entry name" value="INTEGRASE CATALYTIC DOMAIN-CONTAINING PROTEIN"/>
    <property type="match status" value="1"/>
</dbReference>
<dbReference type="Pfam" id="PF25597">
    <property type="entry name" value="SH3_retrovirus"/>
    <property type="match status" value="1"/>
</dbReference>
<protein>
    <recommendedName>
        <fullName evidence="7">Integrase catalytic domain-containing protein</fullName>
    </recommendedName>
</protein>
<comment type="caution">
    <text evidence="8">The sequence shown here is derived from an EMBL/GenBank/DDBJ whole genome shotgun (WGS) entry which is preliminary data.</text>
</comment>
<dbReference type="SUPFAM" id="SSF53098">
    <property type="entry name" value="Ribonuclease H-like"/>
    <property type="match status" value="1"/>
</dbReference>
<evidence type="ECO:0000256" key="2">
    <source>
        <dbReference type="ARBA" id="ARBA00022723"/>
    </source>
</evidence>
<dbReference type="PANTHER" id="PTHR42648">
    <property type="entry name" value="TRANSPOSASE, PUTATIVE-RELATED"/>
    <property type="match status" value="1"/>
</dbReference>
<feature type="domain" description="Integrase catalytic" evidence="7">
    <location>
        <begin position="168"/>
        <end position="332"/>
    </location>
</feature>
<dbReference type="GO" id="GO:0003964">
    <property type="term" value="F:RNA-directed DNA polymerase activity"/>
    <property type="evidence" value="ECO:0007669"/>
    <property type="project" value="UniProtKB-EC"/>
</dbReference>
<dbReference type="GO" id="GO:0016787">
    <property type="term" value="F:hydrolase activity"/>
    <property type="evidence" value="ECO:0007669"/>
    <property type="project" value="UniProtKB-KW"/>
</dbReference>
<dbReference type="InterPro" id="IPR012337">
    <property type="entry name" value="RNaseH-like_sf"/>
</dbReference>
<evidence type="ECO:0000256" key="6">
    <source>
        <dbReference type="ARBA" id="ARBA00049244"/>
    </source>
</evidence>
<dbReference type="AlphaFoldDB" id="A0A9Q3KE35"/>
<dbReference type="OrthoDB" id="2640446at2759"/>
<dbReference type="Pfam" id="PF07727">
    <property type="entry name" value="RVT_2"/>
    <property type="match status" value="1"/>
</dbReference>
<dbReference type="InterPro" id="IPR036397">
    <property type="entry name" value="RNaseH_sf"/>
</dbReference>
<dbReference type="Proteomes" id="UP000765509">
    <property type="component" value="Unassembled WGS sequence"/>
</dbReference>
<dbReference type="GO" id="GO:0015074">
    <property type="term" value="P:DNA integration"/>
    <property type="evidence" value="ECO:0007669"/>
    <property type="project" value="InterPro"/>
</dbReference>
<evidence type="ECO:0000313" key="9">
    <source>
        <dbReference type="Proteomes" id="UP000765509"/>
    </source>
</evidence>
<dbReference type="GO" id="GO:0032196">
    <property type="term" value="P:transposition"/>
    <property type="evidence" value="ECO:0007669"/>
    <property type="project" value="UniProtKB-KW"/>
</dbReference>
<evidence type="ECO:0000256" key="1">
    <source>
        <dbReference type="ARBA" id="ARBA00022578"/>
    </source>
</evidence>
<gene>
    <name evidence="8" type="ORF">O181_118551</name>
</gene>
<evidence type="ECO:0000313" key="8">
    <source>
        <dbReference type="EMBL" id="MBW0578836.1"/>
    </source>
</evidence>
<name>A0A9Q3KE35_9BASI</name>
<dbReference type="GO" id="GO:0046872">
    <property type="term" value="F:metal ion binding"/>
    <property type="evidence" value="ECO:0007669"/>
    <property type="project" value="UniProtKB-KW"/>
</dbReference>
<accession>A0A9Q3KE35</accession>
<organism evidence="8 9">
    <name type="scientific">Austropuccinia psidii MF-1</name>
    <dbReference type="NCBI Taxonomy" id="1389203"/>
    <lineage>
        <taxon>Eukaryota</taxon>
        <taxon>Fungi</taxon>
        <taxon>Dikarya</taxon>
        <taxon>Basidiomycota</taxon>
        <taxon>Pucciniomycotina</taxon>
        <taxon>Pucciniomycetes</taxon>
        <taxon>Pucciniales</taxon>
        <taxon>Sphaerophragmiaceae</taxon>
        <taxon>Austropuccinia</taxon>
    </lineage>
</organism>
<keyword evidence="3" id="KW-0378">Hydrolase</keyword>
<dbReference type="GO" id="GO:0003887">
    <property type="term" value="F:DNA-directed DNA polymerase activity"/>
    <property type="evidence" value="ECO:0007669"/>
    <property type="project" value="UniProtKB-EC"/>
</dbReference>
<comment type="catalytic activity">
    <reaction evidence="6">
        <text>DNA(n) + a 2'-deoxyribonucleoside 5'-triphosphate = DNA(n+1) + diphosphate</text>
        <dbReference type="Rhea" id="RHEA:22508"/>
        <dbReference type="Rhea" id="RHEA-COMP:17339"/>
        <dbReference type="Rhea" id="RHEA-COMP:17340"/>
        <dbReference type="ChEBI" id="CHEBI:33019"/>
        <dbReference type="ChEBI" id="CHEBI:61560"/>
        <dbReference type="ChEBI" id="CHEBI:173112"/>
        <dbReference type="EC" id="2.7.7.7"/>
    </reaction>
</comment>
<dbReference type="EMBL" id="AVOT02103670">
    <property type="protein sequence ID" value="MBW0578836.1"/>
    <property type="molecule type" value="Genomic_DNA"/>
</dbReference>
<dbReference type="PROSITE" id="PS50994">
    <property type="entry name" value="INTEGRASE"/>
    <property type="match status" value="1"/>
</dbReference>
<dbReference type="GO" id="GO:0005634">
    <property type="term" value="C:nucleus"/>
    <property type="evidence" value="ECO:0007669"/>
    <property type="project" value="UniProtKB-ARBA"/>
</dbReference>
<dbReference type="InterPro" id="IPR013103">
    <property type="entry name" value="RVT_2"/>
</dbReference>
<evidence type="ECO:0000256" key="3">
    <source>
        <dbReference type="ARBA" id="ARBA00022801"/>
    </source>
</evidence>
<dbReference type="Gene3D" id="3.30.420.10">
    <property type="entry name" value="Ribonuclease H-like superfamily/Ribonuclease H"/>
    <property type="match status" value="1"/>
</dbReference>
<dbReference type="InterPro" id="IPR039537">
    <property type="entry name" value="Retrotran_Ty1/copia-like"/>
</dbReference>
<keyword evidence="9" id="KW-1185">Reference proteome</keyword>
<evidence type="ECO:0000256" key="5">
    <source>
        <dbReference type="ARBA" id="ARBA00048173"/>
    </source>
</evidence>
<keyword evidence="1" id="KW-0815">Transposition</keyword>
<dbReference type="GO" id="GO:0003723">
    <property type="term" value="F:RNA binding"/>
    <property type="evidence" value="ECO:0007669"/>
    <property type="project" value="UniProtKB-KW"/>
</dbReference>
<keyword evidence="2" id="KW-0479">Metal-binding</keyword>
<evidence type="ECO:0000256" key="4">
    <source>
        <dbReference type="ARBA" id="ARBA00022884"/>
    </source>
</evidence>
<dbReference type="InterPro" id="IPR025724">
    <property type="entry name" value="GAG-pre-integrase_dom"/>
</dbReference>
<dbReference type="Pfam" id="PF13976">
    <property type="entry name" value="gag_pre-integrs"/>
    <property type="match status" value="1"/>
</dbReference>
<reference evidence="8" key="1">
    <citation type="submission" date="2021-03" db="EMBL/GenBank/DDBJ databases">
        <title>Draft genome sequence of rust myrtle Austropuccinia psidii MF-1, a brazilian biotype.</title>
        <authorList>
            <person name="Quecine M.C."/>
            <person name="Pachon D.M.R."/>
            <person name="Bonatelli M.L."/>
            <person name="Correr F.H."/>
            <person name="Franceschini L.M."/>
            <person name="Leite T.F."/>
            <person name="Margarido G.R.A."/>
            <person name="Almeida C.A."/>
            <person name="Ferrarezi J.A."/>
            <person name="Labate C.A."/>
        </authorList>
    </citation>
    <scope>NUCLEOTIDE SEQUENCE</scope>
    <source>
        <strain evidence="8">MF-1</strain>
    </source>
</reference>
<sequence>MTLSVASCESYRVDGIGNIELITPVGVLYCKKITSFVLSLGHLIEQNFKISFACNLFTLSIHTETLYSYRRNNRWFFPISHINDKRNDVKQALCYSNTSELLPSPMKDVDLLWHRRLAHLSLRNLNNMQKSNTATGIPQLCFQDIKICHDCSIAKSQHRPIQSPSRQIITQPGDLFVADLMGPYEVSLNNKRYVLMIQDAFSRVAVAIPLMDKSEAKTYLINWMKQFLNVTKYKIKRLRTNNGSEFNNHILKDSLAGQGIIHEYSVPYEHHQNGLIEQTNCMILEMARTSIISARLPSFLWPWAFRHSVWVFNRYLHVNNDKNPFELLSGRKPDLQLLRVFGAKSYFHDHNFRKDFAPHSSISYHLGVSEDSKGWLFCAPDKKTIVKLASVIFDESVFYSGGSHQCWHVHSIQVQNLFDKSMVHEIQRQDDIVKTTSANSATNISIPSSYKEAMLSDNKREWTQAINEELTSMKNEDVFEMVDLNDALKNVPHESILSTKWVFTKKPDCFKARLVARGFRQIHGINYTDTFAPTPAFSSLCLLFSTACMKQWPIRTFDVKVAFLHSLIDKPVYLWPPTGLQVLVAPSEGHPYGYRLCK</sequence>
<dbReference type="InterPro" id="IPR057670">
    <property type="entry name" value="SH3_retrovirus"/>
</dbReference>